<dbReference type="EMBL" id="CAMPGE010011303">
    <property type="protein sequence ID" value="CAI2370138.1"/>
    <property type="molecule type" value="Genomic_DNA"/>
</dbReference>
<dbReference type="Pfam" id="PF14580">
    <property type="entry name" value="LRR_9"/>
    <property type="match status" value="1"/>
</dbReference>
<dbReference type="Proteomes" id="UP001295684">
    <property type="component" value="Unassembled WGS sequence"/>
</dbReference>
<proteinExistence type="predicted"/>
<sequence length="439" mass="50479">MSSMARVISEGSQIVDYFEEERESIERQRIKLLAKEPIDPEIFKEGLYCLGKTTNNVSYAYLAMNISEKDLSSIVGIESYIYIQTLNISNNNLIHLKALSSLKHLIRLDACNNSIRRMFDFDPPANLESVNYSNNCIDEMDNCEKHKYLRTLILDNNNISEIKGLTQNKYLRMLSLNNNNIDIIENLAGLSIDELFLADNNIKVINGLDELPLLRRLDLSKNNINKLRGLEEIYRLKFLFLCHNNISKISELSMIENLQELTELDLCFNPLQNRKYYRLQVLFRIPQLRDLDGSDVTCEEKIKAENLHGLDLNDRETIFKSILPEEKFEDRRINKIEDIEPESESDPEEVEFIETYEDKKSQISQVEMSSVASRTLNEIVSKRESLQSMGSRMSTQRAHLRSNGGVSNDPMAASLSNFTKNYVGELLDKASFQGGYGEI</sequence>
<keyword evidence="1" id="KW-0433">Leucine-rich repeat</keyword>
<dbReference type="PROSITE" id="PS51450">
    <property type="entry name" value="LRR"/>
    <property type="match status" value="5"/>
</dbReference>
<protein>
    <submittedName>
        <fullName evidence="3">Uncharacterized protein</fullName>
    </submittedName>
</protein>
<evidence type="ECO:0000256" key="1">
    <source>
        <dbReference type="ARBA" id="ARBA00022614"/>
    </source>
</evidence>
<dbReference type="PANTHER" id="PTHR46652:SF8">
    <property type="entry name" value="LEUCINE RICH REPEAT CONTAINING 23"/>
    <property type="match status" value="1"/>
</dbReference>
<dbReference type="SUPFAM" id="SSF52058">
    <property type="entry name" value="L domain-like"/>
    <property type="match status" value="1"/>
</dbReference>
<dbReference type="PANTHER" id="PTHR46652">
    <property type="entry name" value="LEUCINE-RICH REPEAT AND IQ DOMAIN-CONTAINING PROTEIN 1-RELATED"/>
    <property type="match status" value="1"/>
</dbReference>
<dbReference type="AlphaFoldDB" id="A0AAD1XFH1"/>
<accession>A0AAD1XFH1</accession>
<dbReference type="SMART" id="SM00365">
    <property type="entry name" value="LRR_SD22"/>
    <property type="match status" value="6"/>
</dbReference>
<evidence type="ECO:0000313" key="3">
    <source>
        <dbReference type="EMBL" id="CAI2370138.1"/>
    </source>
</evidence>
<dbReference type="Gene3D" id="3.80.10.10">
    <property type="entry name" value="Ribonuclease Inhibitor"/>
    <property type="match status" value="2"/>
</dbReference>
<evidence type="ECO:0000256" key="2">
    <source>
        <dbReference type="ARBA" id="ARBA00022737"/>
    </source>
</evidence>
<dbReference type="InterPro" id="IPR001611">
    <property type="entry name" value="Leu-rich_rpt"/>
</dbReference>
<keyword evidence="4" id="KW-1185">Reference proteome</keyword>
<gene>
    <name evidence="3" type="ORF">ECRASSUSDP1_LOCUS11446</name>
</gene>
<reference evidence="3" key="1">
    <citation type="submission" date="2023-07" db="EMBL/GenBank/DDBJ databases">
        <authorList>
            <consortium name="AG Swart"/>
            <person name="Singh M."/>
            <person name="Singh A."/>
            <person name="Seah K."/>
            <person name="Emmerich C."/>
        </authorList>
    </citation>
    <scope>NUCLEOTIDE SEQUENCE</scope>
    <source>
        <strain evidence="3">DP1</strain>
    </source>
</reference>
<name>A0AAD1XFH1_EUPCR</name>
<comment type="caution">
    <text evidence="3">The sequence shown here is derived from an EMBL/GenBank/DDBJ whole genome shotgun (WGS) entry which is preliminary data.</text>
</comment>
<dbReference type="InterPro" id="IPR032675">
    <property type="entry name" value="LRR_dom_sf"/>
</dbReference>
<keyword evidence="2" id="KW-0677">Repeat</keyword>
<evidence type="ECO:0000313" key="4">
    <source>
        <dbReference type="Proteomes" id="UP001295684"/>
    </source>
</evidence>
<organism evidence="3 4">
    <name type="scientific">Euplotes crassus</name>
    <dbReference type="NCBI Taxonomy" id="5936"/>
    <lineage>
        <taxon>Eukaryota</taxon>
        <taxon>Sar</taxon>
        <taxon>Alveolata</taxon>
        <taxon>Ciliophora</taxon>
        <taxon>Intramacronucleata</taxon>
        <taxon>Spirotrichea</taxon>
        <taxon>Hypotrichia</taxon>
        <taxon>Euplotida</taxon>
        <taxon>Euplotidae</taxon>
        <taxon>Moneuplotes</taxon>
    </lineage>
</organism>
<dbReference type="InterPro" id="IPR050836">
    <property type="entry name" value="SDS22/Internalin_LRR"/>
</dbReference>